<evidence type="ECO:0000313" key="3">
    <source>
        <dbReference type="EMBL" id="KAJ2749469.1"/>
    </source>
</evidence>
<dbReference type="AlphaFoldDB" id="A0A9W8L949"/>
<proteinExistence type="predicted"/>
<feature type="region of interest" description="Disordered" evidence="1">
    <location>
        <begin position="147"/>
        <end position="174"/>
    </location>
</feature>
<feature type="region of interest" description="Disordered" evidence="1">
    <location>
        <begin position="188"/>
        <end position="216"/>
    </location>
</feature>
<feature type="compositionally biased region" description="Basic and acidic residues" evidence="1">
    <location>
        <begin position="156"/>
        <end position="169"/>
    </location>
</feature>
<feature type="domain" description="Transcription elongation factor Eaf N-terminal" evidence="2">
    <location>
        <begin position="58"/>
        <end position="128"/>
    </location>
</feature>
<evidence type="ECO:0000259" key="2">
    <source>
        <dbReference type="Pfam" id="PF09816"/>
    </source>
</evidence>
<sequence>MLKRSSNANLSQQVVADEGTFEEDGFHLVARQLPRSTTKLSRETLENGENVRARHLDTTAREAEGDNRQSVLIEIDARDQKSTCTYEGDFEPVPHSDGSDDEVECVLIYDEESKAFVIERVASHVVVKSGAPSGVSAATAGTSAGQLALPMNKHGSPKERVRAASRRDTPSLMDEASDDELAKELEGMLDDVSDQGDVALTGSARSRSRRSSVQRANKWDNLDDQLNMELAENLDEALLGDVASDDDEFEEVDGAQFLGSDNGADDGGEARDLVAEVESLPDRRSDDDDDDDDDMAFEEVDPSAELDARPNSQLALSVNRAGLSDEFGDFEEIGTPLTGQSNGTSGIDDSLFSGSASPSLLSPRRPEHRSVNQARRPKGGSLSADVDTETLDEFEDLDLDLTRSLEDE</sequence>
<accession>A0A9W8L949</accession>
<evidence type="ECO:0000256" key="1">
    <source>
        <dbReference type="SAM" id="MobiDB-lite"/>
    </source>
</evidence>
<gene>
    <name evidence="3" type="ORF">GGI19_005645</name>
</gene>
<feature type="region of interest" description="Disordered" evidence="1">
    <location>
        <begin position="256"/>
        <end position="312"/>
    </location>
</feature>
<keyword evidence="4" id="KW-1185">Reference proteome</keyword>
<dbReference type="Proteomes" id="UP001140011">
    <property type="component" value="Unassembled WGS sequence"/>
</dbReference>
<feature type="compositionally biased region" description="Polar residues" evidence="1">
    <location>
        <begin position="337"/>
        <end position="347"/>
    </location>
</feature>
<evidence type="ECO:0000313" key="4">
    <source>
        <dbReference type="Proteomes" id="UP001140011"/>
    </source>
</evidence>
<dbReference type="OrthoDB" id="125903at2759"/>
<reference evidence="3" key="1">
    <citation type="submission" date="2022-07" db="EMBL/GenBank/DDBJ databases">
        <title>Phylogenomic reconstructions and comparative analyses of Kickxellomycotina fungi.</title>
        <authorList>
            <person name="Reynolds N.K."/>
            <person name="Stajich J.E."/>
            <person name="Barry K."/>
            <person name="Grigoriev I.V."/>
            <person name="Crous P."/>
            <person name="Smith M.E."/>
        </authorList>
    </citation>
    <scope>NUCLEOTIDE SEQUENCE</scope>
    <source>
        <strain evidence="3">BCRC 34297</strain>
    </source>
</reference>
<protein>
    <recommendedName>
        <fullName evidence="2">Transcription elongation factor Eaf N-terminal domain-containing protein</fullName>
    </recommendedName>
</protein>
<feature type="compositionally biased region" description="Low complexity" evidence="1">
    <location>
        <begin position="350"/>
        <end position="363"/>
    </location>
</feature>
<feature type="compositionally biased region" description="Basic and acidic residues" evidence="1">
    <location>
        <begin position="268"/>
        <end position="286"/>
    </location>
</feature>
<feature type="compositionally biased region" description="Acidic residues" evidence="1">
    <location>
        <begin position="287"/>
        <end position="304"/>
    </location>
</feature>
<dbReference type="Pfam" id="PF09816">
    <property type="entry name" value="EAF"/>
    <property type="match status" value="1"/>
</dbReference>
<organism evidence="3 4">
    <name type="scientific">Coemansia pectinata</name>
    <dbReference type="NCBI Taxonomy" id="1052879"/>
    <lineage>
        <taxon>Eukaryota</taxon>
        <taxon>Fungi</taxon>
        <taxon>Fungi incertae sedis</taxon>
        <taxon>Zoopagomycota</taxon>
        <taxon>Kickxellomycotina</taxon>
        <taxon>Kickxellomycetes</taxon>
        <taxon>Kickxellales</taxon>
        <taxon>Kickxellaceae</taxon>
        <taxon>Coemansia</taxon>
    </lineage>
</organism>
<dbReference type="EMBL" id="JANBUH010000779">
    <property type="protein sequence ID" value="KAJ2749469.1"/>
    <property type="molecule type" value="Genomic_DNA"/>
</dbReference>
<feature type="region of interest" description="Disordered" evidence="1">
    <location>
        <begin position="327"/>
        <end position="389"/>
    </location>
</feature>
<dbReference type="InterPro" id="IPR019194">
    <property type="entry name" value="Tscrpt_elong_fac_Eaf_N"/>
</dbReference>
<comment type="caution">
    <text evidence="3">The sequence shown here is derived from an EMBL/GenBank/DDBJ whole genome shotgun (WGS) entry which is preliminary data.</text>
</comment>
<name>A0A9W8L949_9FUNG</name>